<accession>A0ACC0WUX6</accession>
<name>A0ACC0WUX6_9STRA</name>
<evidence type="ECO:0000313" key="1">
    <source>
        <dbReference type="EMBL" id="KAI9922197.1"/>
    </source>
</evidence>
<organism evidence="1 2">
    <name type="scientific">Peronosclerospora sorghi</name>
    <dbReference type="NCBI Taxonomy" id="230839"/>
    <lineage>
        <taxon>Eukaryota</taxon>
        <taxon>Sar</taxon>
        <taxon>Stramenopiles</taxon>
        <taxon>Oomycota</taxon>
        <taxon>Peronosporomycetes</taxon>
        <taxon>Peronosporales</taxon>
        <taxon>Peronosporaceae</taxon>
        <taxon>Peronosclerospora</taxon>
    </lineage>
</organism>
<gene>
    <name evidence="1" type="ORF">PsorP6_001766</name>
</gene>
<reference evidence="1 2" key="1">
    <citation type="journal article" date="2022" name="bioRxiv">
        <title>The genome of the oomycete Peronosclerospora sorghi, a cosmopolitan pathogen of maize and sorghum, is inflated with dispersed pseudogenes.</title>
        <authorList>
            <person name="Fletcher K."/>
            <person name="Martin F."/>
            <person name="Isakeit T."/>
            <person name="Cavanaugh K."/>
            <person name="Magill C."/>
            <person name="Michelmore R."/>
        </authorList>
    </citation>
    <scope>NUCLEOTIDE SEQUENCE [LARGE SCALE GENOMIC DNA]</scope>
    <source>
        <strain evidence="1">P6</strain>
    </source>
</reference>
<protein>
    <submittedName>
        <fullName evidence="1">Uncharacterized protein</fullName>
    </submittedName>
</protein>
<comment type="caution">
    <text evidence="1">The sequence shown here is derived from an EMBL/GenBank/DDBJ whole genome shotgun (WGS) entry which is preliminary data.</text>
</comment>
<proteinExistence type="predicted"/>
<dbReference type="EMBL" id="CM047580">
    <property type="protein sequence ID" value="KAI9922197.1"/>
    <property type="molecule type" value="Genomic_DNA"/>
</dbReference>
<dbReference type="Proteomes" id="UP001163321">
    <property type="component" value="Chromosome 1"/>
</dbReference>
<sequence>MTPTSVPSALPSISDYTLLEFLGEGATAQVYLAQHEASGAHVAIKVIDKLLIQRSQLESKVQQELVLHAELRHPHVLHVHSVFEDARNYYMVLEYCARRSLAAMVKTLPNRQMDEQRVKQLFRQVVEGVVYLHVQGVIHRDLKLANLLLNERGDVKISDFGLAGRLGEKHTTMCGTPNFIAPEVLTAEREPYTQAVDVWSLGCILYCLLLGKPPFEGRKVSETLENVANARQNPLVFPHGFSSGASDLIKRLLSPNPQDRPSAQQILLHPWLRDPSQKRRPSQGPYRRKSLASRLPHARVSSDPPERVRKSRIRRQSTIEESSSLASSSSPPVSVLARRRRTLGDTPATSKPCGLLVDGPSVRLMPSAFDSSSSDSSANFDVDSAEIKDASSELSELSLSTFSSQDDKPKQETKSTERTEKESPLEVSRTSDISVILHLEVQDETLFGTFHRDSKNVADRKLQLQWSCKESSEIGRSPTFMLKLSNGWDVCYDPAVGEVIATTPEGNALRYGITGAGGARRNSKASSHTSRSRFTHGVAFPPLVRFCQCLALRTMQLRQIALRGAVSKLPYIHYDTLPSSLVASFRSRASLLNHGLRCWNHQDMAIEDLRHERRVDIAGVGHGDIDENGDLRVVFVDGARLVLAASGLQVRFRPPWSTNARDETDTQEDVFELLGEGKMASYLPSAVKQKLESIPDFIRRLKATI</sequence>
<keyword evidence="2" id="KW-1185">Reference proteome</keyword>
<evidence type="ECO:0000313" key="2">
    <source>
        <dbReference type="Proteomes" id="UP001163321"/>
    </source>
</evidence>